<dbReference type="Gene3D" id="1.25.40.390">
    <property type="match status" value="1"/>
</dbReference>
<name>A0A2S7WPK1_9FLAO</name>
<dbReference type="InterPro" id="IPR011990">
    <property type="entry name" value="TPR-like_helical_dom_sf"/>
</dbReference>
<evidence type="ECO:0000259" key="7">
    <source>
        <dbReference type="Pfam" id="PF07980"/>
    </source>
</evidence>
<sequence length="496" mass="56097">MKKTYVKYLLLLVVIISLNACGEDFLETTPTDEIAVTDLQETAEISPEILESTLRGVYTMMYDLGTGGLGGHNDFGQKATDIHTDLLSADMALSKNTYSRFRLIAQLIPTVDFTYNTGNYMHWRYYYRMIRSCNLVISSVGGNDAPITNANRFTMGQAKAMRAYAYFYLSQIYIPEYSETSTILPIYIDSENPENQPQSTTKDVYDLMISDLTQAISLLNNFTRTQKYEMNKDVAKGLLAYVYASMGTSDANLKAKALAEEVIAAGYPLTTQAQALGGFNDVTTPSWIWGVDIDANTGKHLHSWWGQMDLFSYSYAYFGDTKSIDKGLYDLIDANDVRKGQFLNNPNSGWYLAPYNKFYHPARTPRGTGLYTNEDYIYMRADEMYLLSAEMSAKEGLTSDARNRLKQLLALRYSNAADYAYVDNLTGQSLEDEVYLQTRIELWGEGKSYFAMKRNKATVTRGSNHLFLTGQSFMYNADELTFDIPQSEIQNNININ</sequence>
<organism evidence="9 10">
    <name type="scientific">Polaribacter porphyrae</name>
    <dbReference type="NCBI Taxonomy" id="1137780"/>
    <lineage>
        <taxon>Bacteria</taxon>
        <taxon>Pseudomonadati</taxon>
        <taxon>Bacteroidota</taxon>
        <taxon>Flavobacteriia</taxon>
        <taxon>Flavobacteriales</taxon>
        <taxon>Flavobacteriaceae</taxon>
    </lineage>
</organism>
<proteinExistence type="inferred from homology"/>
<evidence type="ECO:0000313" key="10">
    <source>
        <dbReference type="Proteomes" id="UP000238882"/>
    </source>
</evidence>
<keyword evidence="3 6" id="KW-0732">Signal</keyword>
<evidence type="ECO:0000259" key="8">
    <source>
        <dbReference type="Pfam" id="PF14322"/>
    </source>
</evidence>
<evidence type="ECO:0000256" key="3">
    <source>
        <dbReference type="ARBA" id="ARBA00022729"/>
    </source>
</evidence>
<feature type="domain" description="SusD-like N-terminal" evidence="8">
    <location>
        <begin position="88"/>
        <end position="243"/>
    </location>
</feature>
<evidence type="ECO:0000256" key="6">
    <source>
        <dbReference type="SAM" id="SignalP"/>
    </source>
</evidence>
<feature type="domain" description="RagB/SusD" evidence="7">
    <location>
        <begin position="345"/>
        <end position="464"/>
    </location>
</feature>
<dbReference type="InterPro" id="IPR012944">
    <property type="entry name" value="SusD_RagB_dom"/>
</dbReference>
<dbReference type="EMBL" id="MSCN01000001">
    <property type="protein sequence ID" value="PQJ79211.1"/>
    <property type="molecule type" value="Genomic_DNA"/>
</dbReference>
<keyword evidence="10" id="KW-1185">Reference proteome</keyword>
<dbReference type="Proteomes" id="UP000238882">
    <property type="component" value="Unassembled WGS sequence"/>
</dbReference>
<dbReference type="GO" id="GO:0009279">
    <property type="term" value="C:cell outer membrane"/>
    <property type="evidence" value="ECO:0007669"/>
    <property type="project" value="UniProtKB-SubCell"/>
</dbReference>
<evidence type="ECO:0000256" key="2">
    <source>
        <dbReference type="ARBA" id="ARBA00006275"/>
    </source>
</evidence>
<gene>
    <name evidence="9" type="ORF">BTO18_08515</name>
</gene>
<evidence type="ECO:0008006" key="11">
    <source>
        <dbReference type="Google" id="ProtNLM"/>
    </source>
</evidence>
<dbReference type="Pfam" id="PF14322">
    <property type="entry name" value="SusD-like_3"/>
    <property type="match status" value="1"/>
</dbReference>
<evidence type="ECO:0000313" key="9">
    <source>
        <dbReference type="EMBL" id="PQJ79211.1"/>
    </source>
</evidence>
<comment type="caution">
    <text evidence="9">The sequence shown here is derived from an EMBL/GenBank/DDBJ whole genome shotgun (WGS) entry which is preliminary data.</text>
</comment>
<protein>
    <recommendedName>
        <fullName evidence="11">RagB/SusD family nutrient uptake outer membrane protein</fullName>
    </recommendedName>
</protein>
<comment type="subcellular location">
    <subcellularLocation>
        <location evidence="1">Cell outer membrane</location>
    </subcellularLocation>
</comment>
<feature type="signal peptide" evidence="6">
    <location>
        <begin position="1"/>
        <end position="22"/>
    </location>
</feature>
<dbReference type="Pfam" id="PF07980">
    <property type="entry name" value="SusD_RagB"/>
    <property type="match status" value="1"/>
</dbReference>
<keyword evidence="5" id="KW-0998">Cell outer membrane</keyword>
<evidence type="ECO:0000256" key="5">
    <source>
        <dbReference type="ARBA" id="ARBA00023237"/>
    </source>
</evidence>
<dbReference type="InterPro" id="IPR033985">
    <property type="entry name" value="SusD-like_N"/>
</dbReference>
<keyword evidence="4" id="KW-0472">Membrane</keyword>
<dbReference type="OrthoDB" id="1100079at2"/>
<comment type="similarity">
    <text evidence="2">Belongs to the SusD family.</text>
</comment>
<dbReference type="RefSeq" id="WP_105015808.1">
    <property type="nucleotide sequence ID" value="NZ_MSCN01000001.1"/>
</dbReference>
<dbReference type="AlphaFoldDB" id="A0A2S7WPK1"/>
<feature type="chain" id="PRO_5015443377" description="RagB/SusD family nutrient uptake outer membrane protein" evidence="6">
    <location>
        <begin position="23"/>
        <end position="496"/>
    </location>
</feature>
<reference evidence="9 10" key="1">
    <citation type="submission" date="2016-12" db="EMBL/GenBank/DDBJ databases">
        <title>Trade-off between light-utilization and light-protection in marine flavobacteria.</title>
        <authorList>
            <person name="Kumagai Y."/>
            <person name="Yoshizawa S."/>
            <person name="Kogure K."/>
            <person name="Iwasaki W."/>
        </authorList>
    </citation>
    <scope>NUCLEOTIDE SEQUENCE [LARGE SCALE GENOMIC DNA]</scope>
    <source>
        <strain evidence="9 10">NBRC 108759</strain>
    </source>
</reference>
<dbReference type="SUPFAM" id="SSF48452">
    <property type="entry name" value="TPR-like"/>
    <property type="match status" value="1"/>
</dbReference>
<accession>A0A2S7WPK1</accession>
<evidence type="ECO:0000256" key="4">
    <source>
        <dbReference type="ARBA" id="ARBA00023136"/>
    </source>
</evidence>
<evidence type="ECO:0000256" key="1">
    <source>
        <dbReference type="ARBA" id="ARBA00004442"/>
    </source>
</evidence>